<evidence type="ECO:0000259" key="1">
    <source>
        <dbReference type="PROSITE" id="PS50943"/>
    </source>
</evidence>
<dbReference type="AlphaFoldDB" id="A0A0H4QI72"/>
<dbReference type="PATRIC" id="fig|1007676.4.peg.2362"/>
<dbReference type="CDD" id="cd00093">
    <property type="entry name" value="HTH_XRE"/>
    <property type="match status" value="1"/>
</dbReference>
<dbReference type="OrthoDB" id="2249470at2"/>
<keyword evidence="3" id="KW-1185">Reference proteome</keyword>
<dbReference type="Pfam" id="PF01381">
    <property type="entry name" value="HTH_3"/>
    <property type="match status" value="1"/>
</dbReference>
<dbReference type="Proteomes" id="UP000036106">
    <property type="component" value="Chromosome"/>
</dbReference>
<gene>
    <name evidence="2" type="ORF">ABM34_11685</name>
</gene>
<protein>
    <submittedName>
        <fullName evidence="2">XRE family transcriptional regulator</fullName>
    </submittedName>
</protein>
<evidence type="ECO:0000313" key="3">
    <source>
        <dbReference type="Proteomes" id="UP000036106"/>
    </source>
</evidence>
<accession>A0A0H4QI72</accession>
<dbReference type="EMBL" id="CP012034">
    <property type="protein sequence ID" value="AKP68129.1"/>
    <property type="molecule type" value="Genomic_DNA"/>
</dbReference>
<feature type="domain" description="HTH cro/C1-type" evidence="1">
    <location>
        <begin position="20"/>
        <end position="74"/>
    </location>
</feature>
<evidence type="ECO:0000313" key="2">
    <source>
        <dbReference type="EMBL" id="AKP68129.1"/>
    </source>
</evidence>
<dbReference type="InterPro" id="IPR010982">
    <property type="entry name" value="Lambda_DNA-bd_dom_sf"/>
</dbReference>
<dbReference type="STRING" id="1007676.ABM34_11685"/>
<sequence length="111" mass="12952">MLHRDNKIRQYHTSSAADLIKETMEFYRITQTDLADRLGVSKKNISDILNRKRFINEVLALRIETVMGISSQLLLNLDVNFKLHLAKKTSENSVPQNKSDKFLKRYDWVTA</sequence>
<dbReference type="InterPro" id="IPR001387">
    <property type="entry name" value="Cro/C1-type_HTH"/>
</dbReference>
<dbReference type="Gene3D" id="1.10.260.40">
    <property type="entry name" value="lambda repressor-like DNA-binding domains"/>
    <property type="match status" value="1"/>
</dbReference>
<reference evidence="3" key="1">
    <citation type="submission" date="2015-07" db="EMBL/GenBank/DDBJ databases">
        <title>Lactobacillus ginsenosidimutans/EMML 3141/ whole genome sequencing.</title>
        <authorList>
            <person name="Kim M.K."/>
            <person name="Im W.-T."/>
            <person name="Srinivasan S."/>
            <person name="Lee J.-J."/>
        </authorList>
    </citation>
    <scope>NUCLEOTIDE SEQUENCE [LARGE SCALE GENOMIC DNA]</scope>
    <source>
        <strain evidence="3">EMML 3041</strain>
    </source>
</reference>
<name>A0A0H4QI72_9LACO</name>
<dbReference type="KEGG" id="lgn:ABM34_11685"/>
<dbReference type="SMART" id="SM00530">
    <property type="entry name" value="HTH_XRE"/>
    <property type="match status" value="1"/>
</dbReference>
<proteinExistence type="predicted"/>
<dbReference type="RefSeq" id="WP_048705934.1">
    <property type="nucleotide sequence ID" value="NZ_CP012034.1"/>
</dbReference>
<dbReference type="PROSITE" id="PS50943">
    <property type="entry name" value="HTH_CROC1"/>
    <property type="match status" value="1"/>
</dbReference>
<dbReference type="GO" id="GO:0003677">
    <property type="term" value="F:DNA binding"/>
    <property type="evidence" value="ECO:0007669"/>
    <property type="project" value="InterPro"/>
</dbReference>
<dbReference type="SUPFAM" id="SSF47413">
    <property type="entry name" value="lambda repressor-like DNA-binding domains"/>
    <property type="match status" value="1"/>
</dbReference>
<organism evidence="2 3">
    <name type="scientific">Companilactobacillus ginsenosidimutans</name>
    <dbReference type="NCBI Taxonomy" id="1007676"/>
    <lineage>
        <taxon>Bacteria</taxon>
        <taxon>Bacillati</taxon>
        <taxon>Bacillota</taxon>
        <taxon>Bacilli</taxon>
        <taxon>Lactobacillales</taxon>
        <taxon>Lactobacillaceae</taxon>
        <taxon>Companilactobacillus</taxon>
    </lineage>
</organism>